<feature type="transmembrane region" description="Helical" evidence="1">
    <location>
        <begin position="66"/>
        <end position="84"/>
    </location>
</feature>
<dbReference type="OrthoDB" id="9553623at2"/>
<gene>
    <name evidence="2" type="ORF">FO442_17685</name>
</gene>
<feature type="transmembrane region" description="Helical" evidence="1">
    <location>
        <begin position="38"/>
        <end position="59"/>
    </location>
</feature>
<dbReference type="PROSITE" id="PS51257">
    <property type="entry name" value="PROKAR_LIPOPROTEIN"/>
    <property type="match status" value="1"/>
</dbReference>
<accession>A0A556MJ16</accession>
<name>A0A556MJ16_9FLAO</name>
<keyword evidence="3" id="KW-1185">Reference proteome</keyword>
<evidence type="ECO:0000256" key="1">
    <source>
        <dbReference type="SAM" id="Phobius"/>
    </source>
</evidence>
<feature type="transmembrane region" description="Helical" evidence="1">
    <location>
        <begin position="90"/>
        <end position="108"/>
    </location>
</feature>
<proteinExistence type="predicted"/>
<feature type="transmembrane region" description="Helical" evidence="1">
    <location>
        <begin position="12"/>
        <end position="32"/>
    </location>
</feature>
<organism evidence="2 3">
    <name type="scientific">Fluviicola chungangensis</name>
    <dbReference type="NCBI Taxonomy" id="2597671"/>
    <lineage>
        <taxon>Bacteria</taxon>
        <taxon>Pseudomonadati</taxon>
        <taxon>Bacteroidota</taxon>
        <taxon>Flavobacteriia</taxon>
        <taxon>Flavobacteriales</taxon>
        <taxon>Crocinitomicaceae</taxon>
        <taxon>Fluviicola</taxon>
    </lineage>
</organism>
<keyword evidence="1" id="KW-0812">Transmembrane</keyword>
<keyword evidence="1" id="KW-1133">Transmembrane helix</keyword>
<evidence type="ECO:0000313" key="3">
    <source>
        <dbReference type="Proteomes" id="UP000316008"/>
    </source>
</evidence>
<dbReference type="EMBL" id="VLPL01000011">
    <property type="protein sequence ID" value="TSJ39888.1"/>
    <property type="molecule type" value="Genomic_DNA"/>
</dbReference>
<evidence type="ECO:0000313" key="2">
    <source>
        <dbReference type="EMBL" id="TSJ39888.1"/>
    </source>
</evidence>
<keyword evidence="1" id="KW-0472">Membrane</keyword>
<protein>
    <submittedName>
        <fullName evidence="2">Uncharacterized protein</fullName>
    </submittedName>
</protein>
<dbReference type="RefSeq" id="WP_144334547.1">
    <property type="nucleotide sequence ID" value="NZ_VLPL01000011.1"/>
</dbReference>
<dbReference type="Proteomes" id="UP000316008">
    <property type="component" value="Unassembled WGS sequence"/>
</dbReference>
<comment type="caution">
    <text evidence="2">The sequence shown here is derived from an EMBL/GenBank/DDBJ whole genome shotgun (WGS) entry which is preliminary data.</text>
</comment>
<reference evidence="2 3" key="1">
    <citation type="submission" date="2019-07" db="EMBL/GenBank/DDBJ databases">
        <authorList>
            <person name="Huq M.A."/>
        </authorList>
    </citation>
    <scope>NUCLEOTIDE SEQUENCE [LARGE SCALE GENOMIC DNA]</scope>
    <source>
        <strain evidence="2 3">MAH-3</strain>
    </source>
</reference>
<dbReference type="AlphaFoldDB" id="A0A556MJ16"/>
<sequence>MIAKQLKAISNICYILGMACAILLYTQNTFGISSAIRIGFYVFGGTGLLLSLLQFRFIPEDKWEDFNLLFWIGSLVIFIGFVVQTLHLKYATYILIAGFAITGFSFFVNPFRKDKDEEDELLDN</sequence>